<evidence type="ECO:0000313" key="3">
    <source>
        <dbReference type="Proteomes" id="UP000450012"/>
    </source>
</evidence>
<dbReference type="RefSeq" id="WP_161012018.1">
    <property type="nucleotide sequence ID" value="NZ_WWCK01000001.1"/>
</dbReference>
<feature type="compositionally biased region" description="Polar residues" evidence="1">
    <location>
        <begin position="1"/>
        <end position="20"/>
    </location>
</feature>
<proteinExistence type="predicted"/>
<evidence type="ECO:0000313" key="2">
    <source>
        <dbReference type="EMBL" id="MYM65404.1"/>
    </source>
</evidence>
<evidence type="ECO:0000256" key="1">
    <source>
        <dbReference type="SAM" id="MobiDB-lite"/>
    </source>
</evidence>
<sequence>MTTHVPDSKQSGHRQSSLPRTESIDVIARQKEQERQKRLEAIDLIFGMWKNRTDIPQDGLAFQEELRAEW</sequence>
<organism evidence="2 3">
    <name type="scientific">Duganella rivi</name>
    <dbReference type="NCBI Taxonomy" id="2666083"/>
    <lineage>
        <taxon>Bacteria</taxon>
        <taxon>Pseudomonadati</taxon>
        <taxon>Pseudomonadota</taxon>
        <taxon>Betaproteobacteria</taxon>
        <taxon>Burkholderiales</taxon>
        <taxon>Oxalobacteraceae</taxon>
        <taxon>Telluria group</taxon>
        <taxon>Duganella</taxon>
    </lineage>
</organism>
<dbReference type="AlphaFoldDB" id="A0A7X4GLU4"/>
<dbReference type="Proteomes" id="UP000450012">
    <property type="component" value="Unassembled WGS sequence"/>
</dbReference>
<name>A0A7X4GLU4_9BURK</name>
<reference evidence="2 3" key="1">
    <citation type="submission" date="2019-12" db="EMBL/GenBank/DDBJ databases">
        <title>Novel species isolated from a subtropical stream in China.</title>
        <authorList>
            <person name="Lu H."/>
        </authorList>
    </citation>
    <scope>NUCLEOTIDE SEQUENCE [LARGE SCALE GENOMIC DNA]</scope>
    <source>
        <strain evidence="2 3">FT55W</strain>
    </source>
</reference>
<dbReference type="EMBL" id="WWCK01000001">
    <property type="protein sequence ID" value="MYM65404.1"/>
    <property type="molecule type" value="Genomic_DNA"/>
</dbReference>
<keyword evidence="3" id="KW-1185">Reference proteome</keyword>
<feature type="region of interest" description="Disordered" evidence="1">
    <location>
        <begin position="1"/>
        <end position="25"/>
    </location>
</feature>
<gene>
    <name evidence="2" type="ORF">GTP45_00970</name>
</gene>
<comment type="caution">
    <text evidence="2">The sequence shown here is derived from an EMBL/GenBank/DDBJ whole genome shotgun (WGS) entry which is preliminary data.</text>
</comment>
<accession>A0A7X4GLU4</accession>
<protein>
    <submittedName>
        <fullName evidence="2">Uncharacterized protein</fullName>
    </submittedName>
</protein>